<dbReference type="SMART" id="SM01110">
    <property type="entry name" value="Cutinase"/>
    <property type="match status" value="1"/>
</dbReference>
<evidence type="ECO:0000313" key="4">
    <source>
        <dbReference type="EMBL" id="GJN89421.1"/>
    </source>
</evidence>
<evidence type="ECO:0000256" key="1">
    <source>
        <dbReference type="ARBA" id="ARBA00022801"/>
    </source>
</evidence>
<dbReference type="PANTHER" id="PTHR33630">
    <property type="entry name" value="CUTINASE RV1984C-RELATED-RELATED"/>
    <property type="match status" value="1"/>
</dbReference>
<keyword evidence="2" id="KW-1015">Disulfide bond</keyword>
<dbReference type="InterPro" id="IPR000675">
    <property type="entry name" value="Cutinase/axe"/>
</dbReference>
<evidence type="ECO:0000256" key="2">
    <source>
        <dbReference type="ARBA" id="ARBA00023157"/>
    </source>
</evidence>
<dbReference type="EMBL" id="BQKY01000005">
    <property type="protein sequence ID" value="GJN89421.1"/>
    <property type="molecule type" value="Genomic_DNA"/>
</dbReference>
<dbReference type="InterPro" id="IPR029058">
    <property type="entry name" value="AB_hydrolase_fold"/>
</dbReference>
<dbReference type="GO" id="GO:0052689">
    <property type="term" value="F:carboxylic ester hydrolase activity"/>
    <property type="evidence" value="ECO:0007669"/>
    <property type="project" value="UniProtKB-ARBA"/>
</dbReference>
<evidence type="ECO:0000313" key="5">
    <source>
        <dbReference type="Proteomes" id="UP001342314"/>
    </source>
</evidence>
<organism evidence="4 5">
    <name type="scientific">Rhodotorula paludigena</name>
    <dbReference type="NCBI Taxonomy" id="86838"/>
    <lineage>
        <taxon>Eukaryota</taxon>
        <taxon>Fungi</taxon>
        <taxon>Dikarya</taxon>
        <taxon>Basidiomycota</taxon>
        <taxon>Pucciniomycotina</taxon>
        <taxon>Microbotryomycetes</taxon>
        <taxon>Sporidiobolales</taxon>
        <taxon>Sporidiobolaceae</taxon>
        <taxon>Rhodotorula</taxon>
    </lineage>
</organism>
<gene>
    <name evidence="4" type="ORF">Rhopal_002401-T1</name>
</gene>
<sequence length="260" mass="27219">MFLSLFALVCLLASVVPLSFAHSPSLSTVEVDKRQGDCPTGVHIIVARASGEAPGEGIIGAVATQVKRAIPGSDSEAIDYPATLANYQSSQSAGVEAMGAAIDAFAKRCPESKMVLMGYSQGAHVIGDVICDKPTFGTRLGSTRFGLGGRSKRSASSTFSHAKRQLASPAASQIAAIIQMGDPAFVPGEPFDVGSSRKNGIFPRRDTSCFEPFASRIQSFCDQGDTFCASGNSIATHLSYVRKFGDQATDFVVKQVNAAA</sequence>
<keyword evidence="5" id="KW-1185">Reference proteome</keyword>
<dbReference type="Pfam" id="PF01083">
    <property type="entry name" value="Cutinase"/>
    <property type="match status" value="1"/>
</dbReference>
<comment type="caution">
    <text evidence="4">The sequence shown here is derived from an EMBL/GenBank/DDBJ whole genome shotgun (WGS) entry which is preliminary data.</text>
</comment>
<dbReference type="PANTHER" id="PTHR33630:SF9">
    <property type="entry name" value="CUTINASE 4"/>
    <property type="match status" value="1"/>
</dbReference>
<dbReference type="Gene3D" id="3.40.50.1820">
    <property type="entry name" value="alpha/beta hydrolase"/>
    <property type="match status" value="1"/>
</dbReference>
<name>A0AAV5GAI9_9BASI</name>
<dbReference type="SUPFAM" id="SSF53474">
    <property type="entry name" value="alpha/beta-Hydrolases"/>
    <property type="match status" value="1"/>
</dbReference>
<feature type="signal peptide" evidence="3">
    <location>
        <begin position="1"/>
        <end position="21"/>
    </location>
</feature>
<accession>A0AAV5GAI9</accession>
<protein>
    <recommendedName>
        <fullName evidence="6">Cutinase</fullName>
    </recommendedName>
</protein>
<evidence type="ECO:0008006" key="6">
    <source>
        <dbReference type="Google" id="ProtNLM"/>
    </source>
</evidence>
<reference evidence="4 5" key="1">
    <citation type="submission" date="2021-12" db="EMBL/GenBank/DDBJ databases">
        <title>High titer production of polyol ester of fatty acids by Rhodotorula paludigena BS15 towards product separation-free biomass refinery.</title>
        <authorList>
            <person name="Mano J."/>
            <person name="Ono H."/>
            <person name="Tanaka T."/>
            <person name="Naito K."/>
            <person name="Sushida H."/>
            <person name="Ike M."/>
            <person name="Tokuyasu K."/>
            <person name="Kitaoka M."/>
        </authorList>
    </citation>
    <scope>NUCLEOTIDE SEQUENCE [LARGE SCALE GENOMIC DNA]</scope>
    <source>
        <strain evidence="4 5">BS15</strain>
    </source>
</reference>
<dbReference type="AlphaFoldDB" id="A0AAV5GAI9"/>
<proteinExistence type="predicted"/>
<evidence type="ECO:0000256" key="3">
    <source>
        <dbReference type="SAM" id="SignalP"/>
    </source>
</evidence>
<dbReference type="Proteomes" id="UP001342314">
    <property type="component" value="Unassembled WGS sequence"/>
</dbReference>
<keyword evidence="3" id="KW-0732">Signal</keyword>
<keyword evidence="1" id="KW-0378">Hydrolase</keyword>
<feature type="chain" id="PRO_5043596214" description="Cutinase" evidence="3">
    <location>
        <begin position="22"/>
        <end position="260"/>
    </location>
</feature>